<keyword evidence="1" id="KW-0732">Signal</keyword>
<sequence length="141" mass="16051">MGKMVAAEVICLLLQLLVIGFLSADEECNFARASQFEGNDKKIFFNIPMYCSAGKISWHYPQGFLYIKLFIPNDHFTICLFKRNGLIDFPVYDYSSGTRRKLNTSVQHVCTRSVDGLIEVHVEAHAHIVYMTTFNYTVNAA</sequence>
<evidence type="ECO:0000313" key="2">
    <source>
        <dbReference type="EnsemblMetazoa" id="BGLB023477-PA"/>
    </source>
</evidence>
<dbReference type="KEGG" id="bgt:106065652"/>
<protein>
    <submittedName>
        <fullName evidence="2">Uncharacterized protein</fullName>
    </submittedName>
</protein>
<reference evidence="2" key="1">
    <citation type="submission" date="2020-05" db="UniProtKB">
        <authorList>
            <consortium name="EnsemblMetazoa"/>
        </authorList>
    </citation>
    <scope>IDENTIFICATION</scope>
    <source>
        <strain evidence="2">BB02</strain>
    </source>
</reference>
<feature type="signal peptide" evidence="1">
    <location>
        <begin position="1"/>
        <end position="24"/>
    </location>
</feature>
<gene>
    <name evidence="2" type="primary">106065652</name>
</gene>
<dbReference type="VEuPathDB" id="VectorBase:BGLB023477"/>
<feature type="chain" id="PRO_5012745161" evidence="1">
    <location>
        <begin position="25"/>
        <end position="141"/>
    </location>
</feature>
<organism evidence="2 3">
    <name type="scientific">Biomphalaria glabrata</name>
    <name type="common">Bloodfluke planorb</name>
    <name type="synonym">Freshwater snail</name>
    <dbReference type="NCBI Taxonomy" id="6526"/>
    <lineage>
        <taxon>Eukaryota</taxon>
        <taxon>Metazoa</taxon>
        <taxon>Spiralia</taxon>
        <taxon>Lophotrochozoa</taxon>
        <taxon>Mollusca</taxon>
        <taxon>Gastropoda</taxon>
        <taxon>Heterobranchia</taxon>
        <taxon>Euthyneura</taxon>
        <taxon>Panpulmonata</taxon>
        <taxon>Hygrophila</taxon>
        <taxon>Lymnaeoidea</taxon>
        <taxon>Planorbidae</taxon>
        <taxon>Biomphalaria</taxon>
    </lineage>
</organism>
<evidence type="ECO:0000256" key="1">
    <source>
        <dbReference type="SAM" id="SignalP"/>
    </source>
</evidence>
<dbReference type="EnsemblMetazoa" id="BGLB023477-RA">
    <property type="protein sequence ID" value="BGLB023477-PA"/>
    <property type="gene ID" value="BGLB023477"/>
</dbReference>
<proteinExistence type="predicted"/>
<dbReference type="VEuPathDB" id="VectorBase:BGLAX_048919"/>
<accession>A0A2C9KTU3</accession>
<dbReference type="OrthoDB" id="10271740at2759"/>
<evidence type="ECO:0000313" key="3">
    <source>
        <dbReference type="Proteomes" id="UP000076420"/>
    </source>
</evidence>
<dbReference type="Proteomes" id="UP000076420">
    <property type="component" value="Unassembled WGS sequence"/>
</dbReference>
<dbReference type="AlphaFoldDB" id="A0A2C9KTU3"/>
<name>A0A2C9KTU3_BIOGL</name>